<accession>A0ABR3JWL6</accession>
<dbReference type="InterPro" id="IPR040898">
    <property type="entry name" value="CxC6"/>
</dbReference>
<feature type="domain" description="CxC6 like cysteine cluster associated with KDZ" evidence="2">
    <location>
        <begin position="44"/>
        <end position="107"/>
    </location>
</feature>
<reference evidence="4" key="1">
    <citation type="submission" date="2024-06" db="EMBL/GenBank/DDBJ databases">
        <title>Multi-omics analyses provide insights into the biosynthesis of the anticancer antibiotic pleurotin in Hohenbuehelia grisea.</title>
        <authorList>
            <person name="Weaver J.A."/>
            <person name="Alberti F."/>
        </authorList>
    </citation>
    <scope>NUCLEOTIDE SEQUENCE [LARGE SCALE GENOMIC DNA]</scope>
    <source>
        <strain evidence="4">T-177</strain>
    </source>
</reference>
<dbReference type="Proteomes" id="UP001556367">
    <property type="component" value="Unassembled WGS sequence"/>
</dbReference>
<dbReference type="EMBL" id="JASNQZ010000002">
    <property type="protein sequence ID" value="KAL0959501.1"/>
    <property type="molecule type" value="Genomic_DNA"/>
</dbReference>
<keyword evidence="4" id="KW-1185">Reference proteome</keyword>
<evidence type="ECO:0000259" key="2">
    <source>
        <dbReference type="Pfam" id="PF18721"/>
    </source>
</evidence>
<evidence type="ECO:0000313" key="4">
    <source>
        <dbReference type="Proteomes" id="UP001556367"/>
    </source>
</evidence>
<sequence length="263" mass="29081">MDARNVHIKLYGMPEADHWCTKCVRIYPGDPSSNEPAKRVAAVVIDGVTVGRPTCGEPRCTNALPTPRHRFCPTHDELNHICSVFGCSRPTVSKKRTCNDAIHAAAEALYVERGQAQFQMKERLARARVAHPNNSTPLDADLAEINEREGIRLPGEEDNGAAEAVEEDEEQIDTMEQEYEISAPTTGSSMPRIVPMHENTIDHQGLINPPSSSASEPKKKIRAQFGRKRTHNEQIIVHPCGIIAARETFYHAEAIPSVVEFSG</sequence>
<comment type="caution">
    <text evidence="3">The sequence shown here is derived from an EMBL/GenBank/DDBJ whole genome shotgun (WGS) entry which is preliminary data.</text>
</comment>
<evidence type="ECO:0000256" key="1">
    <source>
        <dbReference type="SAM" id="MobiDB-lite"/>
    </source>
</evidence>
<gene>
    <name evidence="3" type="ORF">HGRIS_011211</name>
</gene>
<protein>
    <recommendedName>
        <fullName evidence="2">CxC6 like cysteine cluster associated with KDZ domain-containing protein</fullName>
    </recommendedName>
</protein>
<evidence type="ECO:0000313" key="3">
    <source>
        <dbReference type="EMBL" id="KAL0959501.1"/>
    </source>
</evidence>
<proteinExistence type="predicted"/>
<name>A0ABR3JWL6_9AGAR</name>
<organism evidence="3 4">
    <name type="scientific">Hohenbuehelia grisea</name>
    <dbReference type="NCBI Taxonomy" id="104357"/>
    <lineage>
        <taxon>Eukaryota</taxon>
        <taxon>Fungi</taxon>
        <taxon>Dikarya</taxon>
        <taxon>Basidiomycota</taxon>
        <taxon>Agaricomycotina</taxon>
        <taxon>Agaricomycetes</taxon>
        <taxon>Agaricomycetidae</taxon>
        <taxon>Agaricales</taxon>
        <taxon>Pleurotineae</taxon>
        <taxon>Pleurotaceae</taxon>
        <taxon>Hohenbuehelia</taxon>
    </lineage>
</organism>
<feature type="region of interest" description="Disordered" evidence="1">
    <location>
        <begin position="205"/>
        <end position="227"/>
    </location>
</feature>
<dbReference type="Pfam" id="PF18721">
    <property type="entry name" value="CxC6"/>
    <property type="match status" value="1"/>
</dbReference>